<dbReference type="Proteomes" id="UP000309340">
    <property type="component" value="Unassembled WGS sequence"/>
</dbReference>
<comment type="caution">
    <text evidence="2">The sequence shown here is derived from an EMBL/GenBank/DDBJ whole genome shotgun (WGS) entry which is preliminary data.</text>
</comment>
<dbReference type="AlphaFoldDB" id="A0A4U0Y527"/>
<feature type="compositionally biased region" description="Polar residues" evidence="1">
    <location>
        <begin position="10"/>
        <end position="24"/>
    </location>
</feature>
<dbReference type="OrthoDB" id="3871177at2759"/>
<proteinExistence type="predicted"/>
<feature type="compositionally biased region" description="Low complexity" evidence="1">
    <location>
        <begin position="32"/>
        <end position="42"/>
    </location>
</feature>
<keyword evidence="3" id="KW-1185">Reference proteome</keyword>
<reference evidence="2 3" key="1">
    <citation type="submission" date="2017-03" db="EMBL/GenBank/DDBJ databases">
        <title>Genomes of endolithic fungi from Antarctica.</title>
        <authorList>
            <person name="Coleine C."/>
            <person name="Masonjones S."/>
            <person name="Stajich J.E."/>
        </authorList>
    </citation>
    <scope>NUCLEOTIDE SEQUENCE [LARGE SCALE GENOMIC DNA]</scope>
    <source>
        <strain evidence="2 3">CCFEE 5184</strain>
    </source>
</reference>
<sequence length="268" mass="29158">MATIIPPLNFTRSPDSFSTACEQQSNDEWEDSSSTTSVASAVPLPELSPDKTEDEDSGWSDTAEAVELKRQDTITSQSCGVQRNDTIKSQHTKLVKRQPSVKPPIAAPSATKKDWISYRCDIHAHPSTDYTAAASACHHLILEAKGHLIPFIYLGGLLYQLPPNTPNPLRPGDIIDTAGSHISVDTWSSFPPAEFSGLKLGYRYGRADELHLLPLVRAVGRRQTVQGDGSRGGQKVWGGRRSGVAKRCVSAWLGMLAKDYGRGVSYIA</sequence>
<name>A0A4U0Y527_9PEZI</name>
<evidence type="ECO:0000313" key="3">
    <source>
        <dbReference type="Proteomes" id="UP000309340"/>
    </source>
</evidence>
<feature type="region of interest" description="Disordered" evidence="1">
    <location>
        <begin position="1"/>
        <end position="61"/>
    </location>
</feature>
<accession>A0A4U0Y527</accession>
<evidence type="ECO:0000313" key="2">
    <source>
        <dbReference type="EMBL" id="TKA83343.1"/>
    </source>
</evidence>
<dbReference type="EMBL" id="NAJQ01000011">
    <property type="protein sequence ID" value="TKA83343.1"/>
    <property type="molecule type" value="Genomic_DNA"/>
</dbReference>
<organism evidence="2 3">
    <name type="scientific">Friedmanniomyces simplex</name>
    <dbReference type="NCBI Taxonomy" id="329884"/>
    <lineage>
        <taxon>Eukaryota</taxon>
        <taxon>Fungi</taxon>
        <taxon>Dikarya</taxon>
        <taxon>Ascomycota</taxon>
        <taxon>Pezizomycotina</taxon>
        <taxon>Dothideomycetes</taxon>
        <taxon>Dothideomycetidae</taxon>
        <taxon>Mycosphaerellales</taxon>
        <taxon>Teratosphaeriaceae</taxon>
        <taxon>Friedmanniomyces</taxon>
    </lineage>
</organism>
<protein>
    <submittedName>
        <fullName evidence="2">Uncharacterized protein</fullName>
    </submittedName>
</protein>
<gene>
    <name evidence="2" type="ORF">B0A55_00605</name>
</gene>
<evidence type="ECO:0000256" key="1">
    <source>
        <dbReference type="SAM" id="MobiDB-lite"/>
    </source>
</evidence>